<evidence type="ECO:0000313" key="1">
    <source>
        <dbReference type="EMBL" id="ORZ24986.1"/>
    </source>
</evidence>
<keyword evidence="2" id="KW-1185">Reference proteome</keyword>
<proteinExistence type="predicted"/>
<organism evidence="1 2">
    <name type="scientific">Lobosporangium transversale</name>
    <dbReference type="NCBI Taxonomy" id="64571"/>
    <lineage>
        <taxon>Eukaryota</taxon>
        <taxon>Fungi</taxon>
        <taxon>Fungi incertae sedis</taxon>
        <taxon>Mucoromycota</taxon>
        <taxon>Mortierellomycotina</taxon>
        <taxon>Mortierellomycetes</taxon>
        <taxon>Mortierellales</taxon>
        <taxon>Mortierellaceae</taxon>
        <taxon>Lobosporangium</taxon>
    </lineage>
</organism>
<dbReference type="GeneID" id="33568253"/>
<gene>
    <name evidence="1" type="ORF">BCR41DRAFT_368790</name>
</gene>
<protein>
    <submittedName>
        <fullName evidence="1">Uncharacterized protein</fullName>
    </submittedName>
</protein>
<dbReference type="EMBL" id="MCFF01000008">
    <property type="protein sequence ID" value="ORZ24986.1"/>
    <property type="molecule type" value="Genomic_DNA"/>
</dbReference>
<accession>A0A1Y2GZG7</accession>
<name>A0A1Y2GZG7_9FUNG</name>
<dbReference type="Proteomes" id="UP000193648">
    <property type="component" value="Unassembled WGS sequence"/>
</dbReference>
<dbReference type="InParanoid" id="A0A1Y2GZG7"/>
<dbReference type="AlphaFoldDB" id="A0A1Y2GZG7"/>
<reference evidence="1 2" key="1">
    <citation type="submission" date="2016-07" db="EMBL/GenBank/DDBJ databases">
        <title>Pervasive Adenine N6-methylation of Active Genes in Fungi.</title>
        <authorList>
            <consortium name="DOE Joint Genome Institute"/>
            <person name="Mondo S.J."/>
            <person name="Dannebaum R.O."/>
            <person name="Kuo R.C."/>
            <person name="Labutti K."/>
            <person name="Haridas S."/>
            <person name="Kuo A."/>
            <person name="Salamov A."/>
            <person name="Ahrendt S.R."/>
            <person name="Lipzen A."/>
            <person name="Sullivan W."/>
            <person name="Andreopoulos W.B."/>
            <person name="Clum A."/>
            <person name="Lindquist E."/>
            <person name="Daum C."/>
            <person name="Ramamoorthy G.K."/>
            <person name="Gryganskyi A."/>
            <person name="Culley D."/>
            <person name="Magnuson J.K."/>
            <person name="James T.Y."/>
            <person name="O'Malley M.A."/>
            <person name="Stajich J.E."/>
            <person name="Spatafora J.W."/>
            <person name="Visel A."/>
            <person name="Grigoriev I.V."/>
        </authorList>
    </citation>
    <scope>NUCLEOTIDE SEQUENCE [LARGE SCALE GENOMIC DNA]</scope>
    <source>
        <strain evidence="1 2">NRRL 3116</strain>
    </source>
</reference>
<comment type="caution">
    <text evidence="1">The sequence shown here is derived from an EMBL/GenBank/DDBJ whole genome shotgun (WGS) entry which is preliminary data.</text>
</comment>
<sequence>MRRTTSPIGQAGIRDQGKSSDRFFYSFLLAIVYDNGTDTIFKPEQGEVNTPSGLPQLHYRNFLNFVLGPDKPFQVTSEEHPIKQAPFKETIDNLVLLDPARRETAQTRRKVTTSHSSVSWFHATYKPSLRFKSSLSTMPILTEDTYAMIFFGEGESCLTLCLKWNLIVTLHLTISSALFLTKRILDVIPF</sequence>
<evidence type="ECO:0000313" key="2">
    <source>
        <dbReference type="Proteomes" id="UP000193648"/>
    </source>
</evidence>
<dbReference type="RefSeq" id="XP_021883967.1">
    <property type="nucleotide sequence ID" value="XM_022026410.1"/>
</dbReference>